<feature type="compositionally biased region" description="Low complexity" evidence="1">
    <location>
        <begin position="22"/>
        <end position="37"/>
    </location>
</feature>
<dbReference type="KEGG" id="ache:ACHE_40089A"/>
<dbReference type="RefSeq" id="XP_043136047.1">
    <property type="nucleotide sequence ID" value="XM_043278249.1"/>
</dbReference>
<dbReference type="SUPFAM" id="SSF52540">
    <property type="entry name" value="P-loop containing nucleoside triphosphate hydrolases"/>
    <property type="match status" value="1"/>
</dbReference>
<keyword evidence="3" id="KW-1185">Reference proteome</keyword>
<organism evidence="2 3">
    <name type="scientific">Aspergillus chevalieri</name>
    <name type="common">Eurotium chevalieri</name>
    <dbReference type="NCBI Taxonomy" id="182096"/>
    <lineage>
        <taxon>Eukaryota</taxon>
        <taxon>Fungi</taxon>
        <taxon>Dikarya</taxon>
        <taxon>Ascomycota</taxon>
        <taxon>Pezizomycotina</taxon>
        <taxon>Eurotiomycetes</taxon>
        <taxon>Eurotiomycetidae</taxon>
        <taxon>Eurotiales</taxon>
        <taxon>Aspergillaceae</taxon>
        <taxon>Aspergillus</taxon>
        <taxon>Aspergillus subgen. Aspergillus</taxon>
    </lineage>
</organism>
<name>A0A7R7VMS2_ASPCH</name>
<accession>A0A7R7VMS2</accession>
<dbReference type="GeneID" id="66981884"/>
<evidence type="ECO:0000256" key="1">
    <source>
        <dbReference type="SAM" id="MobiDB-lite"/>
    </source>
</evidence>
<evidence type="ECO:0000313" key="3">
    <source>
        <dbReference type="Proteomes" id="UP000637239"/>
    </source>
</evidence>
<dbReference type="AlphaFoldDB" id="A0A7R7VMS2"/>
<feature type="region of interest" description="Disordered" evidence="1">
    <location>
        <begin position="1"/>
        <end position="40"/>
    </location>
</feature>
<gene>
    <name evidence="2" type="ORF">ACHE_40089A</name>
</gene>
<proteinExistence type="predicted"/>
<sequence length="636" mass="72159">MLTTLRRLRGVFPQRNPPAETSPPLQTSPRTSTSSPPEIRSSLQDEAFAVKMLLGRCQVAKNDYKCPCKNGKSVSRTGVLDKTALCEECIHPLYLHDQFTEKSPAAPTSLPPRVRFSDYPQYCPRTDTVQKIATLLDQEKIIHIRGTPASGKSLLANFLYEYFFSRNQEVYLIDEWPQDRKETALELVLSACLPEGRRTIAQLIQSNLILILDESQYTYSDSGLWYKFLKIAGGNARPANGVRVCLFSSYGSPTTGAPQMDYPESITPPMFSNHQRVSLVPSSEPGSPDISLFFTREEYNDVVIRYCKMAKEYMINTDLAEYVFMATNGHPGLVMAIMDYIFDFYRSNLKRIRISILTMDNTRVALVDNNRLFSSIADRFASRSLPIRELLGTDEGPIIDSLLNVLRHGYAPLTSDDYGLNRSFRRGFVHTTLDPDTRGMICVFPSPLHARYVEFMYGQGGGAAFPKDRFPGIEDLCKAVVKGFSRRILCQIRDGRRPGTSGQLRPLEASFQDEFYRSFWREVPNGGLSSEWSFGGSGRVDFFVIGPGWGVELLRDGDRLDQHCSRFKGGDGAYYADIEAGIMKDWLILDCRHNHPRTPRPTERRLWRLIFSNDYSRVDILDCENNVIEQYALGNW</sequence>
<reference evidence="2" key="1">
    <citation type="submission" date="2021-01" db="EMBL/GenBank/DDBJ databases">
        <authorList>
            <consortium name="Aspergillus chevalieri M1 genome sequencing consortium"/>
            <person name="Kazuki M."/>
            <person name="Futagami T."/>
        </authorList>
    </citation>
    <scope>NUCLEOTIDE SEQUENCE</scope>
    <source>
        <strain evidence="2">M1</strain>
    </source>
</reference>
<protein>
    <submittedName>
        <fullName evidence="2">Uncharacterized protein</fullName>
    </submittedName>
</protein>
<dbReference type="InterPro" id="IPR027417">
    <property type="entry name" value="P-loop_NTPase"/>
</dbReference>
<dbReference type="Proteomes" id="UP000637239">
    <property type="component" value="Chromosome 4"/>
</dbReference>
<evidence type="ECO:0000313" key="2">
    <source>
        <dbReference type="EMBL" id="BCR87525.1"/>
    </source>
</evidence>
<reference evidence="2" key="2">
    <citation type="submission" date="2021-02" db="EMBL/GenBank/DDBJ databases">
        <title>Aspergillus chevalieri M1 genome sequence.</title>
        <authorList>
            <person name="Kadooka C."/>
            <person name="Mori K."/>
            <person name="Futagami T."/>
        </authorList>
    </citation>
    <scope>NUCLEOTIDE SEQUENCE</scope>
    <source>
        <strain evidence="2">M1</strain>
    </source>
</reference>
<dbReference type="EMBL" id="AP024419">
    <property type="protein sequence ID" value="BCR87525.1"/>
    <property type="molecule type" value="Genomic_DNA"/>
</dbReference>